<evidence type="ECO:0000313" key="7">
    <source>
        <dbReference type="EMBL" id="OGY11324.1"/>
    </source>
</evidence>
<dbReference type="PANTHER" id="PTHR30093:SF44">
    <property type="entry name" value="TYPE II SECRETION SYSTEM CORE PROTEIN G"/>
    <property type="match status" value="1"/>
</dbReference>
<dbReference type="EMBL" id="MHBZ01000019">
    <property type="protein sequence ID" value="OGY11324.1"/>
    <property type="molecule type" value="Genomic_DNA"/>
</dbReference>
<dbReference type="PROSITE" id="PS00409">
    <property type="entry name" value="PROKAR_NTER_METHYL"/>
    <property type="match status" value="1"/>
</dbReference>
<feature type="transmembrane region" description="Helical" evidence="6">
    <location>
        <begin position="37"/>
        <end position="58"/>
    </location>
</feature>
<dbReference type="Proteomes" id="UP000178319">
    <property type="component" value="Unassembled WGS sequence"/>
</dbReference>
<evidence type="ECO:0000256" key="3">
    <source>
        <dbReference type="ARBA" id="ARBA00022692"/>
    </source>
</evidence>
<dbReference type="PANTHER" id="PTHR30093">
    <property type="entry name" value="GENERAL SECRETION PATHWAY PROTEIN G"/>
    <property type="match status" value="1"/>
</dbReference>
<keyword evidence="5 6" id="KW-0472">Membrane</keyword>
<gene>
    <name evidence="7" type="ORF">A3D26_02355</name>
</gene>
<dbReference type="InterPro" id="IPR012902">
    <property type="entry name" value="N_methyl_site"/>
</dbReference>
<evidence type="ECO:0000256" key="6">
    <source>
        <dbReference type="SAM" id="Phobius"/>
    </source>
</evidence>
<dbReference type="Pfam" id="PF07963">
    <property type="entry name" value="N_methyl"/>
    <property type="match status" value="1"/>
</dbReference>
<dbReference type="AlphaFoldDB" id="A0A1G1V7A0"/>
<name>A0A1G1V7A0_9BACT</name>
<comment type="caution">
    <text evidence="7">The sequence shown here is derived from an EMBL/GenBank/DDBJ whole genome shotgun (WGS) entry which is preliminary data.</text>
</comment>
<comment type="subcellular location">
    <subcellularLocation>
        <location evidence="1">Membrane</location>
        <topology evidence="1">Single-pass membrane protein</topology>
    </subcellularLocation>
</comment>
<accession>A0A1G1V7A0</accession>
<evidence type="ECO:0008006" key="9">
    <source>
        <dbReference type="Google" id="ProtNLM"/>
    </source>
</evidence>
<proteinExistence type="predicted"/>
<keyword evidence="4 6" id="KW-1133">Transmembrane helix</keyword>
<keyword evidence="3 6" id="KW-0812">Transmembrane</keyword>
<reference evidence="7 8" key="1">
    <citation type="journal article" date="2016" name="Nat. Commun.">
        <title>Thousands of microbial genomes shed light on interconnected biogeochemical processes in an aquifer system.</title>
        <authorList>
            <person name="Anantharaman K."/>
            <person name="Brown C.T."/>
            <person name="Hug L.A."/>
            <person name="Sharon I."/>
            <person name="Castelle C.J."/>
            <person name="Probst A.J."/>
            <person name="Thomas B.C."/>
            <person name="Singh A."/>
            <person name="Wilkins M.J."/>
            <person name="Karaoz U."/>
            <person name="Brodie E.L."/>
            <person name="Williams K.H."/>
            <person name="Hubbard S.S."/>
            <person name="Banfield J.F."/>
        </authorList>
    </citation>
    <scope>NUCLEOTIDE SEQUENCE [LARGE SCALE GENOMIC DNA]</scope>
</reference>
<evidence type="ECO:0000256" key="2">
    <source>
        <dbReference type="ARBA" id="ARBA00022481"/>
    </source>
</evidence>
<evidence type="ECO:0000256" key="5">
    <source>
        <dbReference type="ARBA" id="ARBA00023136"/>
    </source>
</evidence>
<evidence type="ECO:0000313" key="8">
    <source>
        <dbReference type="Proteomes" id="UP000178319"/>
    </source>
</evidence>
<evidence type="ECO:0000256" key="1">
    <source>
        <dbReference type="ARBA" id="ARBA00004167"/>
    </source>
</evidence>
<protein>
    <recommendedName>
        <fullName evidence="9">Type II secretion system protein GspG C-terminal domain-containing protein</fullName>
    </recommendedName>
</protein>
<dbReference type="GO" id="GO:0016020">
    <property type="term" value="C:membrane"/>
    <property type="evidence" value="ECO:0007669"/>
    <property type="project" value="UniProtKB-SubCell"/>
</dbReference>
<dbReference type="SUPFAM" id="SSF54523">
    <property type="entry name" value="Pili subunits"/>
    <property type="match status" value="1"/>
</dbReference>
<organism evidence="7 8">
    <name type="scientific">Candidatus Blackburnbacteria bacterium RIFCSPHIGHO2_02_FULL_44_20</name>
    <dbReference type="NCBI Taxonomy" id="1797516"/>
    <lineage>
        <taxon>Bacteria</taxon>
        <taxon>Candidatus Blackburniibacteriota</taxon>
    </lineage>
</organism>
<keyword evidence="2" id="KW-0488">Methylation</keyword>
<dbReference type="InterPro" id="IPR045584">
    <property type="entry name" value="Pilin-like"/>
</dbReference>
<evidence type="ECO:0000256" key="4">
    <source>
        <dbReference type="ARBA" id="ARBA00022989"/>
    </source>
</evidence>
<dbReference type="STRING" id="1797516.A3D26_02355"/>
<dbReference type="NCBIfam" id="TIGR02532">
    <property type="entry name" value="IV_pilin_GFxxxE"/>
    <property type="match status" value="1"/>
</dbReference>
<dbReference type="Gene3D" id="3.30.700.10">
    <property type="entry name" value="Glycoprotein, Type 4 Pilin"/>
    <property type="match status" value="1"/>
</dbReference>
<sequence length="173" mass="19085">MVKNDKISSNRKSLGFTLMADFFGRKRSFMSYRQSGFTLIELLVATAIVVLLLIFAMVSLSGQPKKARDSTRKRDLHTLRNILEEHNSDKSCYPTSENFSAGVLLYSRMPQDPSTKTNYGYEPLPGLASCPTSFWLYAKLENVMDPDITASGCSAGCGVGGTYNYKLGSPNAK</sequence>